<accession>A0AA49GS88</accession>
<reference evidence="1" key="1">
    <citation type="journal article" date="2023" name="Comput. Struct. Biotechnol. J.">
        <title>Discovery of a novel marine Bacteroidetes with a rich repertoire of carbohydrate-active enzymes.</title>
        <authorList>
            <person name="Chen B."/>
            <person name="Liu G."/>
            <person name="Chen Q."/>
            <person name="Wang H."/>
            <person name="Liu L."/>
            <person name="Tang K."/>
        </authorList>
    </citation>
    <scope>NUCLEOTIDE SEQUENCE</scope>
    <source>
        <strain evidence="1">TK19036</strain>
    </source>
</reference>
<dbReference type="EMBL" id="CP120682">
    <property type="protein sequence ID" value="WKN36344.1"/>
    <property type="molecule type" value="Genomic_DNA"/>
</dbReference>
<protein>
    <submittedName>
        <fullName evidence="1">Uncharacterized protein</fullName>
    </submittedName>
</protein>
<organism evidence="1">
    <name type="scientific">Roseihalotalea indica</name>
    <dbReference type="NCBI Taxonomy" id="2867963"/>
    <lineage>
        <taxon>Bacteria</taxon>
        <taxon>Pseudomonadati</taxon>
        <taxon>Bacteroidota</taxon>
        <taxon>Cytophagia</taxon>
        <taxon>Cytophagales</taxon>
        <taxon>Catalimonadaceae</taxon>
        <taxon>Roseihalotalea</taxon>
    </lineage>
</organism>
<dbReference type="SUPFAM" id="SSF101898">
    <property type="entry name" value="NHL repeat"/>
    <property type="match status" value="1"/>
</dbReference>
<evidence type="ECO:0000313" key="1">
    <source>
        <dbReference type="EMBL" id="WKN36344.1"/>
    </source>
</evidence>
<reference evidence="1" key="2">
    <citation type="journal article" date="2024" name="Antonie Van Leeuwenhoek">
        <title>Roseihalotalea indica gen. nov., sp. nov., a halophilic Bacteroidetes from mesopelagic Southwest Indian Ocean with higher carbohydrate metabolic potential.</title>
        <authorList>
            <person name="Chen B."/>
            <person name="Zhang M."/>
            <person name="Lin D."/>
            <person name="Ye J."/>
            <person name="Tang K."/>
        </authorList>
    </citation>
    <scope>NUCLEOTIDE SEQUENCE</scope>
    <source>
        <strain evidence="1">TK19036</strain>
    </source>
</reference>
<dbReference type="AlphaFoldDB" id="A0AA49GS88"/>
<name>A0AA49GS88_9BACT</name>
<gene>
    <name evidence="1" type="ORF">K4G66_28700</name>
</gene>
<sequence length="333" mass="38317">MKKWIIFSCIGFLALSFFFWRDTFIIQFFQLRQVVLDRVIPQRDTLISANGSDTTLVEDRSIIELEPVARLDTILSESSGLESIEGRWLWSHNDSGNRPQLIALDTAGHLIKLKTIANAENVDWEDLAQDQDGNLYVGDVGDNAKQRDTLTIYRLEPTDASDTVWADIIRFTYPYDHHTQNGQKPHFDVEAMCVVRDSLWLFSKNRTKPYDGYTRIYRVPKQAGTYEATLIDSLYLGRGTRLKELEWVTSADLSPDQQHLVLLTYSGLWIYSCWQNHSLADSKVTKLAFTTISQKEAVCFVSPTEIYLTDEVTKQVLGGRLYRYNLQKWLPPC</sequence>
<proteinExistence type="predicted"/>